<dbReference type="PANTHER" id="PTHR10459:SF80">
    <property type="entry name" value="POLY [ADP-RIBOSE] POLYMERASE 1"/>
    <property type="match status" value="1"/>
</dbReference>
<dbReference type="InterPro" id="IPR001510">
    <property type="entry name" value="Znf_PARP"/>
</dbReference>
<evidence type="ECO:0000256" key="6">
    <source>
        <dbReference type="ARBA" id="ARBA00022723"/>
    </source>
</evidence>
<dbReference type="Gene3D" id="1.10.20.130">
    <property type="match status" value="1"/>
</dbReference>
<dbReference type="InterPro" id="IPR012982">
    <property type="entry name" value="PARP1-like_PADR1_Zn_ribbon"/>
</dbReference>
<evidence type="ECO:0000256" key="8">
    <source>
        <dbReference type="ARBA" id="ARBA00022771"/>
    </source>
</evidence>
<sequence>MAAPPPKAWKAEYAKSGRSSCKSCKSPIAKDALRLGKMVQATQFDGFMPMWNHAKCILNKKNQIKSVDDVEGIDALRWDDQEKIRNYAANSSTTSTATATASSTAAIPDKCAIEVAQSARSSCRRCSVKIAKGTLTKYKEILTFNTSGRVRVSSKLDGQGWYHVSCFLEMSPTASVEKFPGWETLLHDDRAAIIDVVKKGAASKQETTSKGSKRKIGDIDVRNSKAPNLDGSTSEGAARSKGKLVVPCEPNSSSADLHQKLKEQSDTLWKLKDELKKHVSTAELRDMLEVNEQDPSGPERDLLERWNLMGLVFKILGAILKELMVKYYLEGRKTLKPNLVGSKMAFYYYSTGWVIGADGMLFGALGTCPVCNSCLYYYGGHYQCNGHVSEWSKCTYMTTEPVRMKKKWKIPDEIKNDYLTKWFKSQKVKKPERVLPPMSPQKSVGQSPQQSLVGEALDKLRVCIVGQSKDTDEWKQKLKLAGAHFSPRVTKDINCVVSCGGLDNESAEVRKARRQKIPIVREDYLGECIRKNRVLPFDLYRVATTLEESSKGSTVTVKVKGRSAVHEASGLQDTGHILENGKSIYNTTLNISDMTQGVNRQGFCS</sequence>
<feature type="domain" description="BRCT" evidence="14">
    <location>
        <begin position="452"/>
        <end position="542"/>
    </location>
</feature>
<comment type="catalytic activity">
    <reaction evidence="1">
        <text>L-aspartyl-[protein] + NAD(+) = 4-O-(ADP-D-ribosyl)-L-aspartyl-[protein] + nicotinamide</text>
        <dbReference type="Rhea" id="RHEA:54424"/>
        <dbReference type="Rhea" id="RHEA-COMP:9867"/>
        <dbReference type="Rhea" id="RHEA-COMP:13832"/>
        <dbReference type="ChEBI" id="CHEBI:17154"/>
        <dbReference type="ChEBI" id="CHEBI:29961"/>
        <dbReference type="ChEBI" id="CHEBI:57540"/>
        <dbReference type="ChEBI" id="CHEBI:138102"/>
    </reaction>
</comment>
<evidence type="ECO:0000256" key="10">
    <source>
        <dbReference type="ARBA" id="ARBA00023027"/>
    </source>
</evidence>
<dbReference type="InterPro" id="IPR049296">
    <property type="entry name" value="PARP1-like_PADR1_N"/>
</dbReference>
<keyword evidence="5" id="KW-0808">Transferase</keyword>
<dbReference type="GO" id="GO:0003677">
    <property type="term" value="F:DNA binding"/>
    <property type="evidence" value="ECO:0007669"/>
    <property type="project" value="UniProtKB-KW"/>
</dbReference>
<dbReference type="SMART" id="SM01335">
    <property type="entry name" value="PADR1"/>
    <property type="match status" value="1"/>
</dbReference>
<dbReference type="InterPro" id="IPR036957">
    <property type="entry name" value="Znf_PARP_sf"/>
</dbReference>
<dbReference type="PROSITE" id="PS50064">
    <property type="entry name" value="ZF_PARP_2"/>
    <property type="match status" value="2"/>
</dbReference>
<dbReference type="GO" id="GO:0003950">
    <property type="term" value="F:NAD+ poly-ADP-ribosyltransferase activity"/>
    <property type="evidence" value="ECO:0007669"/>
    <property type="project" value="UniProtKB-ARBA"/>
</dbReference>
<feature type="domain" description="PARP-type" evidence="13">
    <location>
        <begin position="111"/>
        <end position="201"/>
    </location>
</feature>
<dbReference type="STRING" id="4572.M7ZIB4"/>
<keyword evidence="9" id="KW-0862">Zinc</keyword>
<dbReference type="PROSITE" id="PS52007">
    <property type="entry name" value="PADR1"/>
    <property type="match status" value="1"/>
</dbReference>
<dbReference type="Pfam" id="PF00533">
    <property type="entry name" value="BRCT"/>
    <property type="match status" value="1"/>
</dbReference>
<dbReference type="FunFam" id="3.30.1740.10:FF:000004">
    <property type="entry name" value="Poly [ADP-ribose] polymerase"/>
    <property type="match status" value="1"/>
</dbReference>
<evidence type="ECO:0000259" key="13">
    <source>
        <dbReference type="PROSITE" id="PS50064"/>
    </source>
</evidence>
<dbReference type="InterPro" id="IPR036930">
    <property type="entry name" value="WGR_dom_sf"/>
</dbReference>
<evidence type="ECO:0000256" key="7">
    <source>
        <dbReference type="ARBA" id="ARBA00022737"/>
    </source>
</evidence>
<protein>
    <submittedName>
        <fullName evidence="15">Poly [ADP-ribose] polymerase 1</fullName>
    </submittedName>
</protein>
<evidence type="ECO:0000259" key="14">
    <source>
        <dbReference type="PROSITE" id="PS50172"/>
    </source>
</evidence>
<dbReference type="GO" id="GO:1990404">
    <property type="term" value="F:NAD+-protein mono-ADP-ribosyltransferase activity"/>
    <property type="evidence" value="ECO:0007669"/>
    <property type="project" value="TreeGrafter"/>
</dbReference>
<dbReference type="GO" id="GO:0008270">
    <property type="term" value="F:zinc ion binding"/>
    <property type="evidence" value="ECO:0007669"/>
    <property type="project" value="UniProtKB-KW"/>
</dbReference>
<evidence type="ECO:0000256" key="2">
    <source>
        <dbReference type="ARBA" id="ARBA00000459"/>
    </source>
</evidence>
<dbReference type="InterPro" id="IPR050800">
    <property type="entry name" value="ARTD/PARP"/>
</dbReference>
<dbReference type="Gene3D" id="3.40.50.10190">
    <property type="entry name" value="BRCT domain"/>
    <property type="match status" value="1"/>
</dbReference>
<dbReference type="SUPFAM" id="SSF52113">
    <property type="entry name" value="BRCT domain"/>
    <property type="match status" value="1"/>
</dbReference>
<dbReference type="FunFam" id="3.40.50.10190:FF:000051">
    <property type="entry name" value="Poly [ADP-ribose] polymerase"/>
    <property type="match status" value="1"/>
</dbReference>
<feature type="domain" description="PARP-type" evidence="13">
    <location>
        <begin position="9"/>
        <end position="92"/>
    </location>
</feature>
<keyword evidence="6" id="KW-0479">Metal-binding</keyword>
<dbReference type="SUPFAM" id="SSF57716">
    <property type="entry name" value="Glucocorticoid receptor-like (DNA-binding domain)"/>
    <property type="match status" value="2"/>
</dbReference>
<dbReference type="SMART" id="SM01336">
    <property type="entry name" value="zf-PARP"/>
    <property type="match status" value="2"/>
</dbReference>
<evidence type="ECO:0000256" key="3">
    <source>
        <dbReference type="ARBA" id="ARBA00004123"/>
    </source>
</evidence>
<keyword evidence="4" id="KW-0328">Glycosyltransferase</keyword>
<evidence type="ECO:0000256" key="11">
    <source>
        <dbReference type="ARBA" id="ARBA00023125"/>
    </source>
</evidence>
<dbReference type="SMART" id="SM00292">
    <property type="entry name" value="BRCT"/>
    <property type="match status" value="1"/>
</dbReference>
<keyword evidence="11" id="KW-0238">DNA-binding</keyword>
<name>M7ZIB4_TRIUA</name>
<evidence type="ECO:0000256" key="5">
    <source>
        <dbReference type="ARBA" id="ARBA00022679"/>
    </source>
</evidence>
<dbReference type="Pfam" id="PF00645">
    <property type="entry name" value="zf-PARP"/>
    <property type="match status" value="1"/>
</dbReference>
<evidence type="ECO:0000256" key="12">
    <source>
        <dbReference type="ARBA" id="ARBA00023242"/>
    </source>
</evidence>
<keyword evidence="8" id="KW-0863">Zinc-finger</keyword>
<accession>M7ZIB4</accession>
<evidence type="ECO:0000256" key="4">
    <source>
        <dbReference type="ARBA" id="ARBA00022676"/>
    </source>
</evidence>
<dbReference type="EMBL" id="KD121362">
    <property type="protein sequence ID" value="EMS59386.1"/>
    <property type="molecule type" value="Genomic_DNA"/>
</dbReference>
<evidence type="ECO:0000313" key="15">
    <source>
        <dbReference type="EMBL" id="EMS59386.1"/>
    </source>
</evidence>
<dbReference type="Pfam" id="PF08063">
    <property type="entry name" value="Zn_ribbon_PADR1"/>
    <property type="match status" value="1"/>
</dbReference>
<dbReference type="InterPro" id="IPR036420">
    <property type="entry name" value="BRCT_dom_sf"/>
</dbReference>
<proteinExistence type="predicted"/>
<dbReference type="Gene3D" id="3.90.640.80">
    <property type="match status" value="1"/>
</dbReference>
<comment type="catalytic activity">
    <reaction evidence="2">
        <text>L-glutamyl-[protein] + NAD(+) = 5-O-(ADP-D-ribosyl)-L-glutamyl-[protein] + nicotinamide</text>
        <dbReference type="Rhea" id="RHEA:58224"/>
        <dbReference type="Rhea" id="RHEA-COMP:10208"/>
        <dbReference type="Rhea" id="RHEA-COMP:15089"/>
        <dbReference type="ChEBI" id="CHEBI:17154"/>
        <dbReference type="ChEBI" id="CHEBI:29973"/>
        <dbReference type="ChEBI" id="CHEBI:57540"/>
        <dbReference type="ChEBI" id="CHEBI:142540"/>
    </reaction>
</comment>
<dbReference type="SUPFAM" id="SSF142921">
    <property type="entry name" value="WGR domain-like"/>
    <property type="match status" value="1"/>
</dbReference>
<evidence type="ECO:0000256" key="1">
    <source>
        <dbReference type="ARBA" id="ARBA00000438"/>
    </source>
</evidence>
<dbReference type="GO" id="GO:0005730">
    <property type="term" value="C:nucleolus"/>
    <property type="evidence" value="ECO:0007669"/>
    <property type="project" value="TreeGrafter"/>
</dbReference>
<dbReference type="PANTHER" id="PTHR10459">
    <property type="entry name" value="DNA LIGASE"/>
    <property type="match status" value="1"/>
</dbReference>
<gene>
    <name evidence="15" type="ORF">TRIUR3_03200</name>
</gene>
<evidence type="ECO:0000256" key="9">
    <source>
        <dbReference type="ARBA" id="ARBA00022833"/>
    </source>
</evidence>
<keyword evidence="10" id="KW-0520">NAD</keyword>
<dbReference type="PROSITE" id="PS50172">
    <property type="entry name" value="BRCT"/>
    <property type="match status" value="1"/>
</dbReference>
<dbReference type="Gene3D" id="3.30.1740.10">
    <property type="entry name" value="Zinc finger, PARP-type"/>
    <property type="match status" value="2"/>
</dbReference>
<organism evidence="15">
    <name type="scientific">Triticum urartu</name>
    <name type="common">Red wild einkorn</name>
    <name type="synonym">Crithodium urartu</name>
    <dbReference type="NCBI Taxonomy" id="4572"/>
    <lineage>
        <taxon>Eukaryota</taxon>
        <taxon>Viridiplantae</taxon>
        <taxon>Streptophyta</taxon>
        <taxon>Embryophyta</taxon>
        <taxon>Tracheophyta</taxon>
        <taxon>Spermatophyta</taxon>
        <taxon>Magnoliopsida</taxon>
        <taxon>Liliopsida</taxon>
        <taxon>Poales</taxon>
        <taxon>Poaceae</taxon>
        <taxon>BOP clade</taxon>
        <taxon>Pooideae</taxon>
        <taxon>Triticodae</taxon>
        <taxon>Triticeae</taxon>
        <taxon>Triticinae</taxon>
        <taxon>Triticum</taxon>
    </lineage>
</organism>
<comment type="subcellular location">
    <subcellularLocation>
        <location evidence="3">Nucleus</location>
    </subcellularLocation>
</comment>
<keyword evidence="12" id="KW-0539">Nucleus</keyword>
<dbReference type="OMA" id="GWTSCTN"/>
<keyword evidence="7" id="KW-0677">Repeat</keyword>
<dbReference type="GO" id="GO:0070212">
    <property type="term" value="P:protein poly-ADP-ribosylation"/>
    <property type="evidence" value="ECO:0007669"/>
    <property type="project" value="TreeGrafter"/>
</dbReference>
<dbReference type="Pfam" id="PF21728">
    <property type="entry name" value="PADR1_N"/>
    <property type="match status" value="1"/>
</dbReference>
<dbReference type="AlphaFoldDB" id="M7ZIB4"/>
<dbReference type="GO" id="GO:0006302">
    <property type="term" value="P:double-strand break repair"/>
    <property type="evidence" value="ECO:0007669"/>
    <property type="project" value="TreeGrafter"/>
</dbReference>
<dbReference type="InterPro" id="IPR001357">
    <property type="entry name" value="BRCT_dom"/>
</dbReference>
<reference evidence="15" key="1">
    <citation type="journal article" date="2013" name="Nature">
        <title>Draft genome of the wheat A-genome progenitor Triticum urartu.</title>
        <authorList>
            <person name="Ling H.Q."/>
            <person name="Zhao S."/>
            <person name="Liu D."/>
            <person name="Wang J."/>
            <person name="Sun H."/>
            <person name="Zhang C."/>
            <person name="Fan H."/>
            <person name="Li D."/>
            <person name="Dong L."/>
            <person name="Tao Y."/>
            <person name="Gao C."/>
            <person name="Wu H."/>
            <person name="Li Y."/>
            <person name="Cui Y."/>
            <person name="Guo X."/>
            <person name="Zheng S."/>
            <person name="Wang B."/>
            <person name="Yu K."/>
            <person name="Liang Q."/>
            <person name="Yang W."/>
            <person name="Lou X."/>
            <person name="Chen J."/>
            <person name="Feng M."/>
            <person name="Jian J."/>
            <person name="Zhang X."/>
            <person name="Luo G."/>
            <person name="Jiang Y."/>
            <person name="Liu J."/>
            <person name="Wang Z."/>
            <person name="Sha Y."/>
            <person name="Zhang B."/>
            <person name="Wu H."/>
            <person name="Tang D."/>
            <person name="Shen Q."/>
            <person name="Xue P."/>
            <person name="Zou S."/>
            <person name="Wang X."/>
            <person name="Liu X."/>
            <person name="Wang F."/>
            <person name="Yang Y."/>
            <person name="An X."/>
            <person name="Dong Z."/>
            <person name="Zhang K."/>
            <person name="Zhang X."/>
            <person name="Luo M.C."/>
            <person name="Dvorak J."/>
            <person name="Tong Y."/>
            <person name="Wang J."/>
            <person name="Yang H."/>
            <person name="Li Z."/>
            <person name="Wang D."/>
            <person name="Zhang A."/>
            <person name="Wang J."/>
        </authorList>
    </citation>
    <scope>NUCLEOTIDE SEQUENCE</scope>
</reference>
<dbReference type="eggNOG" id="KOG1037">
    <property type="taxonomic scope" value="Eukaryota"/>
</dbReference>